<dbReference type="Proteomes" id="UP001231518">
    <property type="component" value="Chromosome 23"/>
</dbReference>
<dbReference type="AlphaFoldDB" id="A0AAD7YBU4"/>
<feature type="region of interest" description="Disordered" evidence="1">
    <location>
        <begin position="1"/>
        <end position="23"/>
    </location>
</feature>
<protein>
    <submittedName>
        <fullName evidence="2">Uncharacterized protein</fullName>
    </submittedName>
</protein>
<evidence type="ECO:0000256" key="1">
    <source>
        <dbReference type="SAM" id="MobiDB-lite"/>
    </source>
</evidence>
<sequence>MISPLSMTPSSLLSPPEETRMADSYGPPPLIEFNTPPCSPSERERALNGYSPRFVSSLFRDAQANINNAEVTLSPHSKALFGPNIDIAMIALTNVGDNAVNEAQLNEVNVSALKLNDVDKLLSKHFGDNWKAEEQLSFYKNALETIPDVGGDEQNEDICEHLEEVSMSI</sequence>
<comment type="caution">
    <text evidence="2">The sequence shown here is derived from an EMBL/GenBank/DDBJ whole genome shotgun (WGS) entry which is preliminary data.</text>
</comment>
<name>A0AAD7YBU4_MYTSE</name>
<gene>
    <name evidence="2" type="ORF">PYW07_009613</name>
</gene>
<evidence type="ECO:0000313" key="3">
    <source>
        <dbReference type="Proteomes" id="UP001231518"/>
    </source>
</evidence>
<organism evidence="2 3">
    <name type="scientific">Mythimna separata</name>
    <name type="common">Oriental armyworm</name>
    <name type="synonym">Pseudaletia separata</name>
    <dbReference type="NCBI Taxonomy" id="271217"/>
    <lineage>
        <taxon>Eukaryota</taxon>
        <taxon>Metazoa</taxon>
        <taxon>Ecdysozoa</taxon>
        <taxon>Arthropoda</taxon>
        <taxon>Hexapoda</taxon>
        <taxon>Insecta</taxon>
        <taxon>Pterygota</taxon>
        <taxon>Neoptera</taxon>
        <taxon>Endopterygota</taxon>
        <taxon>Lepidoptera</taxon>
        <taxon>Glossata</taxon>
        <taxon>Ditrysia</taxon>
        <taxon>Noctuoidea</taxon>
        <taxon>Noctuidae</taxon>
        <taxon>Noctuinae</taxon>
        <taxon>Hadenini</taxon>
        <taxon>Mythimna</taxon>
    </lineage>
</organism>
<feature type="compositionally biased region" description="Low complexity" evidence="1">
    <location>
        <begin position="1"/>
        <end position="16"/>
    </location>
</feature>
<proteinExistence type="predicted"/>
<reference evidence="2" key="1">
    <citation type="submission" date="2023-03" db="EMBL/GenBank/DDBJ databases">
        <title>Chromosome-level genomes of two armyworms, Mythimna separata and Mythimna loreyi, provide insights into the biosynthesis and reception of sex pheromones.</title>
        <authorList>
            <person name="Zhao H."/>
        </authorList>
    </citation>
    <scope>NUCLEOTIDE SEQUENCE</scope>
    <source>
        <strain evidence="2">BeijingLab</strain>
        <tissue evidence="2">Pupa</tissue>
    </source>
</reference>
<dbReference type="EMBL" id="JARGEI010000023">
    <property type="protein sequence ID" value="KAJ8710247.1"/>
    <property type="molecule type" value="Genomic_DNA"/>
</dbReference>
<evidence type="ECO:0000313" key="2">
    <source>
        <dbReference type="EMBL" id="KAJ8710247.1"/>
    </source>
</evidence>
<keyword evidence="3" id="KW-1185">Reference proteome</keyword>
<accession>A0AAD7YBU4</accession>